<comment type="caution">
    <text evidence="9">The sequence shown here is derived from an EMBL/GenBank/DDBJ whole genome shotgun (WGS) entry which is preliminary data.</text>
</comment>
<feature type="domain" description="Nucleolar protein 10-like second" evidence="7">
    <location>
        <begin position="409"/>
        <end position="455"/>
    </location>
</feature>
<dbReference type="InterPro" id="IPR036322">
    <property type="entry name" value="WD40_repeat_dom_sf"/>
</dbReference>
<evidence type="ECO:0000256" key="1">
    <source>
        <dbReference type="ARBA" id="ARBA00004604"/>
    </source>
</evidence>
<evidence type="ECO:0000259" key="8">
    <source>
        <dbReference type="Pfam" id="PF23098"/>
    </source>
</evidence>
<dbReference type="AlphaFoldDB" id="A0AAD9LK46"/>
<dbReference type="InterPro" id="IPR040382">
    <property type="entry name" value="NOL10/Enp2"/>
</dbReference>
<organism evidence="9 10">
    <name type="scientific">Babesia divergens</name>
    <dbReference type="NCBI Taxonomy" id="32595"/>
    <lineage>
        <taxon>Eukaryota</taxon>
        <taxon>Sar</taxon>
        <taxon>Alveolata</taxon>
        <taxon>Apicomplexa</taxon>
        <taxon>Aconoidasida</taxon>
        <taxon>Piroplasmida</taxon>
        <taxon>Babesiidae</taxon>
        <taxon>Babesia</taxon>
    </lineage>
</organism>
<dbReference type="GO" id="GO:0032040">
    <property type="term" value="C:small-subunit processome"/>
    <property type="evidence" value="ECO:0007669"/>
    <property type="project" value="TreeGrafter"/>
</dbReference>
<keyword evidence="4" id="KW-0677">Repeat</keyword>
<evidence type="ECO:0000313" key="9">
    <source>
        <dbReference type="EMBL" id="KAK1938527.1"/>
    </source>
</evidence>
<sequence>MLRSFNSNGYKVYAFSAGKSAPQFHLTKKTKKKLKYGSTEIDSICYRDDAEYEHRIELIHDLEFPQACNTVDISPDRQYIVATGIYPPQIGIYDTIDLALKHRRGIDNEVLKTCFLEGDYTKLAFLCVGRVIEFHDRGGTYHSIRIPKEGRDMKYLSDNASIYTVASCNEVYRLNLERGAFEEPFKSVCQYLNCLAENPLFPLISAGGKIREDAVLETWDLRCNESVSRLHCNSDNGAYDDSVTSCVYSTNGLKVAVGTSNGALKVYDIRNTKPLWEKRHVNEAPVNTIEWVNSLNHTSTGVGDDTLIAWSDHKTVRVQKSRDGEFVASIEGLVTDNPKNLCKINSFRFYPDSGVCFVGGDHSRVGSYFIPTIGAAPRWCSFLENITEEMEIPAATNTGIGSGVTKQAYEDFVFVTKQQLEDLKATNLIGTDMVKDYMHGYFIDSEVYRKLKSVASDFDYEEYRRKRIQEKIESKRQMRLPLRQKKGTNVNEDLAEKLKATAATADEKVKYNTDIANLLQGLSKKQREQALMAKAALQDERFARIFTDENFAIDHVDAAEISANRKYLG</sequence>
<dbReference type="Pfam" id="PF23097">
    <property type="entry name" value="NOL10_2nd"/>
    <property type="match status" value="1"/>
</dbReference>
<dbReference type="Pfam" id="PF08159">
    <property type="entry name" value="NUC153"/>
    <property type="match status" value="1"/>
</dbReference>
<evidence type="ECO:0000256" key="3">
    <source>
        <dbReference type="ARBA" id="ARBA00022574"/>
    </source>
</evidence>
<dbReference type="SUPFAM" id="SSF50978">
    <property type="entry name" value="WD40 repeat-like"/>
    <property type="match status" value="1"/>
</dbReference>
<comment type="subcellular location">
    <subcellularLocation>
        <location evidence="1">Nucleus</location>
        <location evidence="1">Nucleolus</location>
    </subcellularLocation>
</comment>
<dbReference type="PANTHER" id="PTHR14927">
    <property type="entry name" value="NUCLEOLAR PROTEIN 10"/>
    <property type="match status" value="1"/>
</dbReference>
<proteinExistence type="inferred from homology"/>
<evidence type="ECO:0000256" key="2">
    <source>
        <dbReference type="ARBA" id="ARBA00005264"/>
    </source>
</evidence>
<evidence type="ECO:0000313" key="10">
    <source>
        <dbReference type="Proteomes" id="UP001195914"/>
    </source>
</evidence>
<dbReference type="Pfam" id="PF23098">
    <property type="entry name" value="Beta-prop_NOL10_N"/>
    <property type="match status" value="1"/>
</dbReference>
<evidence type="ECO:0000256" key="5">
    <source>
        <dbReference type="ARBA" id="ARBA00023242"/>
    </source>
</evidence>
<gene>
    <name evidence="9" type="ORF">X943_002075</name>
</gene>
<name>A0AAD9LK46_BABDI</name>
<accession>A0AAD9LK46</accession>
<evidence type="ECO:0000259" key="7">
    <source>
        <dbReference type="Pfam" id="PF23097"/>
    </source>
</evidence>
<evidence type="ECO:0000256" key="4">
    <source>
        <dbReference type="ARBA" id="ARBA00022737"/>
    </source>
</evidence>
<keyword evidence="5" id="KW-0539">Nucleus</keyword>
<dbReference type="InterPro" id="IPR056550">
    <property type="entry name" value="NOL10_2nd"/>
</dbReference>
<dbReference type="EMBL" id="JAHBMH010000024">
    <property type="protein sequence ID" value="KAK1938527.1"/>
    <property type="molecule type" value="Genomic_DNA"/>
</dbReference>
<feature type="domain" description="NUC153" evidence="6">
    <location>
        <begin position="539"/>
        <end position="554"/>
    </location>
</feature>
<dbReference type="Gene3D" id="2.130.10.10">
    <property type="entry name" value="YVTN repeat-like/Quinoprotein amine dehydrogenase"/>
    <property type="match status" value="1"/>
</dbReference>
<evidence type="ECO:0000259" key="6">
    <source>
        <dbReference type="Pfam" id="PF08159"/>
    </source>
</evidence>
<comment type="similarity">
    <text evidence="2">Belongs to the WD repeat NOL10/ENP2 family.</text>
</comment>
<protein>
    <recommendedName>
        <fullName evidence="11">Nucleolar protein 10</fullName>
    </recommendedName>
</protein>
<keyword evidence="10" id="KW-1185">Reference proteome</keyword>
<dbReference type="GO" id="GO:0000462">
    <property type="term" value="P:maturation of SSU-rRNA from tricistronic rRNA transcript (SSU-rRNA, 5.8S rRNA, LSU-rRNA)"/>
    <property type="evidence" value="ECO:0007669"/>
    <property type="project" value="TreeGrafter"/>
</dbReference>
<keyword evidence="3" id="KW-0853">WD repeat</keyword>
<dbReference type="InterPro" id="IPR015943">
    <property type="entry name" value="WD40/YVTN_repeat-like_dom_sf"/>
</dbReference>
<feature type="domain" description="Nucleolar protein 10-like N-terminal" evidence="8">
    <location>
        <begin position="8"/>
        <end position="392"/>
    </location>
</feature>
<dbReference type="PANTHER" id="PTHR14927:SF0">
    <property type="entry name" value="NUCLEOLAR PROTEIN 10"/>
    <property type="match status" value="1"/>
</dbReference>
<dbReference type="GO" id="GO:0030686">
    <property type="term" value="C:90S preribosome"/>
    <property type="evidence" value="ECO:0007669"/>
    <property type="project" value="TreeGrafter"/>
</dbReference>
<reference evidence="9" key="1">
    <citation type="journal article" date="2014" name="Nucleic Acids Res.">
        <title>The evolutionary dynamics of variant antigen genes in Babesia reveal a history of genomic innovation underlying host-parasite interaction.</title>
        <authorList>
            <person name="Jackson A.P."/>
            <person name="Otto T.D."/>
            <person name="Darby A."/>
            <person name="Ramaprasad A."/>
            <person name="Xia D."/>
            <person name="Echaide I.E."/>
            <person name="Farber M."/>
            <person name="Gahlot S."/>
            <person name="Gamble J."/>
            <person name="Gupta D."/>
            <person name="Gupta Y."/>
            <person name="Jackson L."/>
            <person name="Malandrin L."/>
            <person name="Malas T.B."/>
            <person name="Moussa E."/>
            <person name="Nair M."/>
            <person name="Reid A.J."/>
            <person name="Sanders M."/>
            <person name="Sharma J."/>
            <person name="Tracey A."/>
            <person name="Quail M.A."/>
            <person name="Weir W."/>
            <person name="Wastling J.M."/>
            <person name="Hall N."/>
            <person name="Willadsen P."/>
            <person name="Lingelbach K."/>
            <person name="Shiels B."/>
            <person name="Tait A."/>
            <person name="Berriman M."/>
            <person name="Allred D.R."/>
            <person name="Pain A."/>
        </authorList>
    </citation>
    <scope>NUCLEOTIDE SEQUENCE</scope>
    <source>
        <strain evidence="9">1802A</strain>
    </source>
</reference>
<reference evidence="9" key="2">
    <citation type="submission" date="2021-05" db="EMBL/GenBank/DDBJ databases">
        <authorList>
            <person name="Pain A."/>
        </authorList>
    </citation>
    <scope>NUCLEOTIDE SEQUENCE</scope>
    <source>
        <strain evidence="9">1802A</strain>
    </source>
</reference>
<dbReference type="InterPro" id="IPR056551">
    <property type="entry name" value="Beta-prop_NOL10_N"/>
</dbReference>
<dbReference type="InterPro" id="IPR012580">
    <property type="entry name" value="NUC153"/>
</dbReference>
<evidence type="ECO:0008006" key="11">
    <source>
        <dbReference type="Google" id="ProtNLM"/>
    </source>
</evidence>
<dbReference type="Proteomes" id="UP001195914">
    <property type="component" value="Unassembled WGS sequence"/>
</dbReference>